<dbReference type="GO" id="GO:0009636">
    <property type="term" value="P:response to toxic substance"/>
    <property type="evidence" value="ECO:0007669"/>
    <property type="project" value="TreeGrafter"/>
</dbReference>
<evidence type="ECO:0000256" key="1">
    <source>
        <dbReference type="SAM" id="Phobius"/>
    </source>
</evidence>
<dbReference type="InterPro" id="IPR012867">
    <property type="entry name" value="DUF1648"/>
</dbReference>
<comment type="caution">
    <text evidence="3">The sequence shown here is derived from an EMBL/GenBank/DDBJ whole genome shotgun (WGS) entry which is preliminary data.</text>
</comment>
<accession>A0A2M7CJA7</accession>
<dbReference type="Proteomes" id="UP000229966">
    <property type="component" value="Unassembled WGS sequence"/>
</dbReference>
<evidence type="ECO:0000313" key="3">
    <source>
        <dbReference type="EMBL" id="PIV25700.1"/>
    </source>
</evidence>
<organism evidence="3 4">
    <name type="scientific">Candidatus Berkelbacteria bacterium CG03_land_8_20_14_0_80_40_36</name>
    <dbReference type="NCBI Taxonomy" id="1974509"/>
    <lineage>
        <taxon>Bacteria</taxon>
        <taxon>Candidatus Berkelbacteria</taxon>
    </lineage>
</organism>
<dbReference type="PANTHER" id="PTHR37810">
    <property type="entry name" value="IMMUNITY PROTEIN SDPI"/>
    <property type="match status" value="1"/>
</dbReference>
<keyword evidence="1" id="KW-1133">Transmembrane helix</keyword>
<dbReference type="AlphaFoldDB" id="A0A2M7CJA7"/>
<dbReference type="EMBL" id="PEUM01000007">
    <property type="protein sequence ID" value="PIV25700.1"/>
    <property type="molecule type" value="Genomic_DNA"/>
</dbReference>
<evidence type="ECO:0000259" key="2">
    <source>
        <dbReference type="Pfam" id="PF07853"/>
    </source>
</evidence>
<reference evidence="4" key="1">
    <citation type="submission" date="2017-09" db="EMBL/GenBank/DDBJ databases">
        <title>Depth-based differentiation of microbial function through sediment-hosted aquifers and enrichment of novel symbionts in the deep terrestrial subsurface.</title>
        <authorList>
            <person name="Probst A.J."/>
            <person name="Ladd B."/>
            <person name="Jarett J.K."/>
            <person name="Geller-Mcgrath D.E."/>
            <person name="Sieber C.M.K."/>
            <person name="Emerson J.B."/>
            <person name="Anantharaman K."/>
            <person name="Thomas B.C."/>
            <person name="Malmstrom R."/>
            <person name="Stieglmeier M."/>
            <person name="Klingl A."/>
            <person name="Woyke T."/>
            <person name="Ryan C.M."/>
            <person name="Banfield J.F."/>
        </authorList>
    </citation>
    <scope>NUCLEOTIDE SEQUENCE [LARGE SCALE GENOMIC DNA]</scope>
</reference>
<dbReference type="PIRSF" id="PIRSF038959">
    <property type="entry name" value="SdpI"/>
    <property type="match status" value="1"/>
</dbReference>
<dbReference type="Pfam" id="PF13630">
    <property type="entry name" value="SdpI"/>
    <property type="match status" value="1"/>
</dbReference>
<feature type="transmembrane region" description="Helical" evidence="1">
    <location>
        <begin position="119"/>
        <end position="140"/>
    </location>
</feature>
<feature type="transmembrane region" description="Helical" evidence="1">
    <location>
        <begin position="169"/>
        <end position="187"/>
    </location>
</feature>
<dbReference type="PANTHER" id="PTHR37810:SF5">
    <property type="entry name" value="IMMUNITY PROTEIN SDPI"/>
    <property type="match status" value="1"/>
</dbReference>
<proteinExistence type="predicted"/>
<dbReference type="Pfam" id="PF07853">
    <property type="entry name" value="DUF1648"/>
    <property type="match status" value="1"/>
</dbReference>
<gene>
    <name evidence="3" type="ORF">COS38_00225</name>
</gene>
<dbReference type="InterPro" id="IPR025962">
    <property type="entry name" value="SdpI/YhfL"/>
</dbReference>
<protein>
    <recommendedName>
        <fullName evidence="2">DUF1648 domain-containing protein</fullName>
    </recommendedName>
</protein>
<feature type="transmembrane region" description="Helical" evidence="1">
    <location>
        <begin position="193"/>
        <end position="216"/>
    </location>
</feature>
<evidence type="ECO:0000313" key="4">
    <source>
        <dbReference type="Proteomes" id="UP000229966"/>
    </source>
</evidence>
<keyword evidence="1" id="KW-0812">Transmembrane</keyword>
<keyword evidence="1" id="KW-0472">Membrane</keyword>
<name>A0A2M7CJA7_9BACT</name>
<feature type="domain" description="DUF1648" evidence="2">
    <location>
        <begin position="18"/>
        <end position="64"/>
    </location>
</feature>
<sequence length="222" mass="26027">MKNKLKFWTKVDNLLLFIIFCVFGFSIYYYAKLPDKIPVHWNALGEIDRYGPKYINLFLLPGISLVTLVIMSYLPKMDPFSQNYLRFARVFQVFKVVITLFFLYLYAMVVYASFNEYSFSANVFFIPAFSLLFIIIGYYLPHLKRNFFIGIRTPWTLSSDESWDRSHFWAGRVFVSAGILNLLGLFFKPEWSFTIFISILVLGIIGITVYSYLVFLKDRGGK</sequence>
<feature type="transmembrane region" description="Helical" evidence="1">
    <location>
        <begin position="54"/>
        <end position="75"/>
    </location>
</feature>
<dbReference type="InterPro" id="IPR026272">
    <property type="entry name" value="SdpI"/>
</dbReference>
<feature type="transmembrane region" description="Helical" evidence="1">
    <location>
        <begin position="12"/>
        <end position="31"/>
    </location>
</feature>
<feature type="transmembrane region" description="Helical" evidence="1">
    <location>
        <begin position="87"/>
        <end position="107"/>
    </location>
</feature>